<keyword evidence="1" id="KW-0732">Signal</keyword>
<protein>
    <submittedName>
        <fullName evidence="5">Murein DD-endopeptidase MepM and murein hydrolase activator NlpD, contain LysM domain</fullName>
    </submittedName>
</protein>
<sequence length="304" mass="34527">MRNKILITVTDIYGSKHFTISKIIKKLLLYSIIFVTLLLIFSGTAIYYLSKKVDILQKETLLLENKKDSLQSKNRELYEKIQAKSQELSSVNEKIQSIEELLGIKPAKEVNLITRVEAIHPDAALKSLMLQLIPNGSPVPYNGITGKYGNRIHPILKKKEFHQGIDLRAPLKTPVRAPADGIVEFAGPHKRSGFGVLLILDHAYGFKTLYGHLYKCKVKTGDFVKKGDIIAYTGNSGLSNGPHLHYEIRYLQISLNPLKFIKWDLKNFDTIFRKEKAVKWDSLVNQIRRHHLQTAQPSSLTAQK</sequence>
<dbReference type="InterPro" id="IPR011055">
    <property type="entry name" value="Dup_hybrid_motif"/>
</dbReference>
<accession>A0A1I5NGQ8</accession>
<dbReference type="OrthoDB" id="9815245at2"/>
<evidence type="ECO:0000313" key="6">
    <source>
        <dbReference type="Proteomes" id="UP000199227"/>
    </source>
</evidence>
<evidence type="ECO:0000313" key="5">
    <source>
        <dbReference type="EMBL" id="SFP20954.1"/>
    </source>
</evidence>
<dbReference type="EMBL" id="FOXB01000010">
    <property type="protein sequence ID" value="SFP20954.1"/>
    <property type="molecule type" value="Genomic_DNA"/>
</dbReference>
<dbReference type="GO" id="GO:0004222">
    <property type="term" value="F:metalloendopeptidase activity"/>
    <property type="evidence" value="ECO:0007669"/>
    <property type="project" value="TreeGrafter"/>
</dbReference>
<dbReference type="InterPro" id="IPR050570">
    <property type="entry name" value="Cell_wall_metabolism_enzyme"/>
</dbReference>
<keyword evidence="3" id="KW-1133">Transmembrane helix</keyword>
<dbReference type="Proteomes" id="UP000199227">
    <property type="component" value="Unassembled WGS sequence"/>
</dbReference>
<dbReference type="CDD" id="cd12797">
    <property type="entry name" value="M23_peptidase"/>
    <property type="match status" value="1"/>
</dbReference>
<feature type="transmembrane region" description="Helical" evidence="3">
    <location>
        <begin position="27"/>
        <end position="49"/>
    </location>
</feature>
<evidence type="ECO:0000256" key="3">
    <source>
        <dbReference type="SAM" id="Phobius"/>
    </source>
</evidence>
<evidence type="ECO:0000256" key="2">
    <source>
        <dbReference type="SAM" id="Coils"/>
    </source>
</evidence>
<keyword evidence="2" id="KW-0175">Coiled coil</keyword>
<dbReference type="InterPro" id="IPR016047">
    <property type="entry name" value="M23ase_b-sheet_dom"/>
</dbReference>
<keyword evidence="3" id="KW-0812">Transmembrane</keyword>
<reference evidence="5 6" key="1">
    <citation type="submission" date="2016-10" db="EMBL/GenBank/DDBJ databases">
        <authorList>
            <person name="de Groot N.N."/>
        </authorList>
    </citation>
    <scope>NUCLEOTIDE SEQUENCE [LARGE SCALE GENOMIC DNA]</scope>
    <source>
        <strain evidence="5 6">EP1-55-1</strain>
    </source>
</reference>
<name>A0A1I5NGQ8_9BACT</name>
<gene>
    <name evidence="5" type="ORF">SAMN05216234_11047</name>
</gene>
<dbReference type="STRING" id="223786.SAMN05216234_11047"/>
<evidence type="ECO:0000256" key="1">
    <source>
        <dbReference type="ARBA" id="ARBA00022729"/>
    </source>
</evidence>
<dbReference type="Gene3D" id="2.70.70.10">
    <property type="entry name" value="Glucose Permease (Domain IIA)"/>
    <property type="match status" value="1"/>
</dbReference>
<feature type="coiled-coil region" evidence="2">
    <location>
        <begin position="53"/>
        <end position="101"/>
    </location>
</feature>
<dbReference type="RefSeq" id="WP_092911768.1">
    <property type="nucleotide sequence ID" value="NZ_FOXB01000010.1"/>
</dbReference>
<dbReference type="PANTHER" id="PTHR21666">
    <property type="entry name" value="PEPTIDASE-RELATED"/>
    <property type="match status" value="1"/>
</dbReference>
<dbReference type="SUPFAM" id="SSF51261">
    <property type="entry name" value="Duplicated hybrid motif"/>
    <property type="match status" value="1"/>
</dbReference>
<dbReference type="Pfam" id="PF01551">
    <property type="entry name" value="Peptidase_M23"/>
    <property type="match status" value="1"/>
</dbReference>
<dbReference type="AlphaFoldDB" id="A0A1I5NGQ8"/>
<evidence type="ECO:0000259" key="4">
    <source>
        <dbReference type="Pfam" id="PF01551"/>
    </source>
</evidence>
<keyword evidence="3" id="KW-0472">Membrane</keyword>
<feature type="domain" description="M23ase beta-sheet core" evidence="4">
    <location>
        <begin position="161"/>
        <end position="257"/>
    </location>
</feature>
<keyword evidence="6" id="KW-1185">Reference proteome</keyword>
<proteinExistence type="predicted"/>
<dbReference type="FunFam" id="2.70.70.10:FF:000006">
    <property type="entry name" value="M23 family peptidase"/>
    <property type="match status" value="1"/>
</dbReference>
<dbReference type="PANTHER" id="PTHR21666:SF289">
    <property type="entry name" value="L-ALA--D-GLU ENDOPEPTIDASE"/>
    <property type="match status" value="1"/>
</dbReference>
<organism evidence="5 6">
    <name type="scientific">Hydrogenimonas thermophila</name>
    <dbReference type="NCBI Taxonomy" id="223786"/>
    <lineage>
        <taxon>Bacteria</taxon>
        <taxon>Pseudomonadati</taxon>
        <taxon>Campylobacterota</taxon>
        <taxon>Epsilonproteobacteria</taxon>
        <taxon>Campylobacterales</taxon>
        <taxon>Hydrogenimonadaceae</taxon>
        <taxon>Hydrogenimonas</taxon>
    </lineage>
</organism>
<keyword evidence="5" id="KW-0378">Hydrolase</keyword>